<dbReference type="EMBL" id="JARXVH010000002">
    <property type="protein sequence ID" value="MDH6214153.1"/>
    <property type="molecule type" value="Genomic_DNA"/>
</dbReference>
<reference evidence="1 2" key="1">
    <citation type="submission" date="2023-04" db="EMBL/GenBank/DDBJ databases">
        <title>Forest soil microbial communities from Buena Vista Peninsula, Colon Province, Panama.</title>
        <authorList>
            <person name="Bouskill N."/>
        </authorList>
    </citation>
    <scope>NUCLEOTIDE SEQUENCE [LARGE SCALE GENOMIC DNA]</scope>
    <source>
        <strain evidence="1 2">GGS1</strain>
    </source>
</reference>
<organism evidence="1 2">
    <name type="scientific">Streptomyces pseudovenezuelae</name>
    <dbReference type="NCBI Taxonomy" id="67350"/>
    <lineage>
        <taxon>Bacteria</taxon>
        <taxon>Bacillati</taxon>
        <taxon>Actinomycetota</taxon>
        <taxon>Actinomycetes</taxon>
        <taxon>Kitasatosporales</taxon>
        <taxon>Streptomycetaceae</taxon>
        <taxon>Streptomyces</taxon>
        <taxon>Streptomyces aurantiacus group</taxon>
    </lineage>
</organism>
<dbReference type="Proteomes" id="UP001160499">
    <property type="component" value="Unassembled WGS sequence"/>
</dbReference>
<gene>
    <name evidence="1" type="ORF">M2283_001436</name>
</gene>
<comment type="caution">
    <text evidence="1">The sequence shown here is derived from an EMBL/GenBank/DDBJ whole genome shotgun (WGS) entry which is preliminary data.</text>
</comment>
<proteinExistence type="predicted"/>
<accession>A0ABT6LCZ3</accession>
<name>A0ABT6LCZ3_9ACTN</name>
<protein>
    <submittedName>
        <fullName evidence="1">Uncharacterized protein</fullName>
    </submittedName>
</protein>
<evidence type="ECO:0000313" key="2">
    <source>
        <dbReference type="Proteomes" id="UP001160499"/>
    </source>
</evidence>
<sequence length="115" mass="12292">MTGSATYSPDGLRHDVADPATWSVRICAGRCGTCIFRPGNLMRLEEGRVAEMIANAIAEEGHIVCHATLGTDAPAICAGFAAHRNGRAASLALRLARARVLRTVWVHVDPRKAES</sequence>
<evidence type="ECO:0000313" key="1">
    <source>
        <dbReference type="EMBL" id="MDH6214153.1"/>
    </source>
</evidence>
<dbReference type="RefSeq" id="WP_280875218.1">
    <property type="nucleotide sequence ID" value="NZ_JARXVH010000002.1"/>
</dbReference>
<keyword evidence="2" id="KW-1185">Reference proteome</keyword>